<protein>
    <submittedName>
        <fullName evidence="2">Uncharacterized protein</fullName>
    </submittedName>
</protein>
<evidence type="ECO:0000256" key="1">
    <source>
        <dbReference type="SAM" id="MobiDB-lite"/>
    </source>
</evidence>
<dbReference type="Proteomes" id="UP001313282">
    <property type="component" value="Unassembled WGS sequence"/>
</dbReference>
<evidence type="ECO:0000313" key="3">
    <source>
        <dbReference type="Proteomes" id="UP001313282"/>
    </source>
</evidence>
<sequence>MTIPSPATTTPPLQKILPRDAIEDILRTSPEGHIRTLLRTLCDSSQEIKDKTHLLHKKLLNQPVAPPPGINLADGNYIVIPNKYNPRKRKGWNAPSVGRRRGGSGSGNAKTGNGNVMDGMDKITRRRLKFGKWDLVGNGHGDDRCPVSPRTKVVHVAELQPVNPALERYRPRDDRIPNEVDWRTEDVEGSASVEQRVLGGGNELPSIEELVYSSVGFSVELPPILGGWEGRGSRSAVVDGGDGVSEVEMEDVHTGA</sequence>
<name>A0AAN8RAS3_9PEZI</name>
<feature type="region of interest" description="Disordered" evidence="1">
    <location>
        <begin position="89"/>
        <end position="119"/>
    </location>
</feature>
<organism evidence="2 3">
    <name type="scientific">Orbilia javanica</name>
    <dbReference type="NCBI Taxonomy" id="47235"/>
    <lineage>
        <taxon>Eukaryota</taxon>
        <taxon>Fungi</taxon>
        <taxon>Dikarya</taxon>
        <taxon>Ascomycota</taxon>
        <taxon>Pezizomycotina</taxon>
        <taxon>Orbiliomycetes</taxon>
        <taxon>Orbiliales</taxon>
        <taxon>Orbiliaceae</taxon>
        <taxon>Orbilia</taxon>
    </lineage>
</organism>
<reference evidence="2 3" key="1">
    <citation type="submission" date="2019-10" db="EMBL/GenBank/DDBJ databases">
        <authorList>
            <person name="Palmer J.M."/>
        </authorList>
    </citation>
    <scope>NUCLEOTIDE SEQUENCE [LARGE SCALE GENOMIC DNA]</scope>
    <source>
        <strain evidence="2 3">TWF718</strain>
    </source>
</reference>
<keyword evidence="3" id="KW-1185">Reference proteome</keyword>
<accession>A0AAN8RAS3</accession>
<dbReference type="AlphaFoldDB" id="A0AAN8RAS3"/>
<gene>
    <name evidence="2" type="ORF">TWF718_009773</name>
</gene>
<proteinExistence type="predicted"/>
<dbReference type="EMBL" id="JAVHNR010000007">
    <property type="protein sequence ID" value="KAK6336986.1"/>
    <property type="molecule type" value="Genomic_DNA"/>
</dbReference>
<evidence type="ECO:0000313" key="2">
    <source>
        <dbReference type="EMBL" id="KAK6336986.1"/>
    </source>
</evidence>
<comment type="caution">
    <text evidence="2">The sequence shown here is derived from an EMBL/GenBank/DDBJ whole genome shotgun (WGS) entry which is preliminary data.</text>
</comment>